<proteinExistence type="predicted"/>
<dbReference type="InParanoid" id="A0A2V0NQA7"/>
<dbReference type="Proteomes" id="UP000247498">
    <property type="component" value="Unassembled WGS sequence"/>
</dbReference>
<dbReference type="InterPro" id="IPR029058">
    <property type="entry name" value="AB_hydrolase_fold"/>
</dbReference>
<dbReference type="EMBL" id="BDRX01000013">
    <property type="protein sequence ID" value="GBF89838.1"/>
    <property type="molecule type" value="Genomic_DNA"/>
</dbReference>
<dbReference type="Gene3D" id="3.40.50.1820">
    <property type="entry name" value="alpha/beta hydrolase"/>
    <property type="match status" value="2"/>
</dbReference>
<feature type="compositionally biased region" description="Low complexity" evidence="1">
    <location>
        <begin position="175"/>
        <end position="231"/>
    </location>
</feature>
<name>A0A2V0NQA7_9CHLO</name>
<keyword evidence="4" id="KW-1185">Reference proteome</keyword>
<evidence type="ECO:0000256" key="1">
    <source>
        <dbReference type="SAM" id="MobiDB-lite"/>
    </source>
</evidence>
<dbReference type="InterPro" id="IPR026555">
    <property type="entry name" value="NSL3/Tex30"/>
</dbReference>
<dbReference type="PANTHER" id="PTHR13136:SF11">
    <property type="entry name" value="TESTIS-EXPRESSED PROTEIN 30"/>
    <property type="match status" value="1"/>
</dbReference>
<evidence type="ECO:0000313" key="4">
    <source>
        <dbReference type="Proteomes" id="UP000247498"/>
    </source>
</evidence>
<dbReference type="InterPro" id="IPR046879">
    <property type="entry name" value="KANL3/Tex30_Abhydrolase"/>
</dbReference>
<dbReference type="AlphaFoldDB" id="A0A2V0NQA7"/>
<dbReference type="SUPFAM" id="SSF53474">
    <property type="entry name" value="alpha/beta-Hydrolases"/>
    <property type="match status" value="1"/>
</dbReference>
<gene>
    <name evidence="3" type="ORF">Rsub_02542</name>
</gene>
<accession>A0A2V0NQA7</accession>
<dbReference type="PANTHER" id="PTHR13136">
    <property type="entry name" value="TESTIS DEVELOPMENT PROTEIN PRTD"/>
    <property type="match status" value="1"/>
</dbReference>
<feature type="region of interest" description="Disordered" evidence="1">
    <location>
        <begin position="175"/>
        <end position="243"/>
    </location>
</feature>
<evidence type="ECO:0000259" key="2">
    <source>
        <dbReference type="Pfam" id="PF20408"/>
    </source>
</evidence>
<protein>
    <recommendedName>
        <fullName evidence="2">KANL3/Tex30 alpha/beta hydrolase-like domain-containing protein</fullName>
    </recommendedName>
</protein>
<dbReference type="Pfam" id="PF20408">
    <property type="entry name" value="Abhydrolase_11"/>
    <property type="match status" value="1"/>
</dbReference>
<comment type="caution">
    <text evidence="3">The sequence shown here is derived from an EMBL/GenBank/DDBJ whole genome shotgun (WGS) entry which is preliminary data.</text>
</comment>
<organism evidence="3 4">
    <name type="scientific">Raphidocelis subcapitata</name>
    <dbReference type="NCBI Taxonomy" id="307507"/>
    <lineage>
        <taxon>Eukaryota</taxon>
        <taxon>Viridiplantae</taxon>
        <taxon>Chlorophyta</taxon>
        <taxon>core chlorophytes</taxon>
        <taxon>Chlorophyceae</taxon>
        <taxon>CS clade</taxon>
        <taxon>Sphaeropleales</taxon>
        <taxon>Selenastraceae</taxon>
        <taxon>Raphidocelis</taxon>
    </lineage>
</organism>
<evidence type="ECO:0000313" key="3">
    <source>
        <dbReference type="EMBL" id="GBF89838.1"/>
    </source>
</evidence>
<feature type="domain" description="KANL3/Tex30 alpha/beta hydrolase-like" evidence="2">
    <location>
        <begin position="250"/>
        <end position="332"/>
    </location>
</feature>
<sequence>MAGAAALVGLAPAARGASRAGGAGAGAGGSAAEVLHPASRAAYTLASPSAAPGFVEGSLAVDGTSIPFRLELPAGAGPSQLALILTHGSKGDLSGGELPTYAAAAAAAGVPCLRFTCSSQSVAVRARVMQTLMLRARELHPALAHAARWIVGGRSLGARTAAQVAYDCAAAGAAGGAPTSSGSSSVTGATGGVARSSGSSSGSGRESNSSDSSSGSVTNSSGNGGSSSVSSGGSGSGEGQEPACSIGRAGLAVAGALLSAYPAHPPSKPDDIRYEPIVSLRVPLLIAHGSKDPYSTPASWARLRARLPGAAVVEVPGGDHWLHVEGDDEANAAAAAALGAALREFLGRLRSGGGGGGGGR</sequence>
<reference evidence="3 4" key="1">
    <citation type="journal article" date="2018" name="Sci. Rep.">
        <title>Raphidocelis subcapitata (=Pseudokirchneriella subcapitata) provides an insight into genome evolution and environmental adaptations in the Sphaeropleales.</title>
        <authorList>
            <person name="Suzuki S."/>
            <person name="Yamaguchi H."/>
            <person name="Nakajima N."/>
            <person name="Kawachi M."/>
        </authorList>
    </citation>
    <scope>NUCLEOTIDE SEQUENCE [LARGE SCALE GENOMIC DNA]</scope>
    <source>
        <strain evidence="3 4">NIES-35</strain>
    </source>
</reference>
<dbReference type="STRING" id="307507.A0A2V0NQA7"/>